<reference evidence="1" key="1">
    <citation type="submission" date="2022-07" db="EMBL/GenBank/DDBJ databases">
        <title>Genome Sequence of Phlebia brevispora.</title>
        <authorList>
            <person name="Buettner E."/>
        </authorList>
    </citation>
    <scope>NUCLEOTIDE SEQUENCE</scope>
    <source>
        <strain evidence="1">MPL23</strain>
    </source>
</reference>
<comment type="caution">
    <text evidence="1">The sequence shown here is derived from an EMBL/GenBank/DDBJ whole genome shotgun (WGS) entry which is preliminary data.</text>
</comment>
<evidence type="ECO:0000313" key="2">
    <source>
        <dbReference type="Proteomes" id="UP001148662"/>
    </source>
</evidence>
<protein>
    <submittedName>
        <fullName evidence="1">Uncharacterized protein</fullName>
    </submittedName>
</protein>
<keyword evidence="2" id="KW-1185">Reference proteome</keyword>
<proteinExistence type="predicted"/>
<sequence>MSGLLIVWSTALLYGMNIILTAAYMRILLGRGLKLTVNRILFTVAFVQFSLATAQVAVCLQEGIEGFLNSPNPAWYFADASTPLRIAQLTLTVTNTLIADSVLIVIVIIAAVCGYADVIILTGLDIEQQLFSVNVKRWAIAAWSTSIGAEMSSTLLIAWKLWFTYTRSVGAHHRQHLKSVSVMLVILESGAALSTMRVFLLVFYVKKMWIGAVVIVIIGQMDTLVPTSIFVRLASTNEAECSRNEITSSRFRTWLNSARGRRQNIAASIGSAPIEALVHNDHELYELHKEVSDHLLRLEDKSEYKS</sequence>
<organism evidence="1 2">
    <name type="scientific">Phlebia brevispora</name>
    <dbReference type="NCBI Taxonomy" id="194682"/>
    <lineage>
        <taxon>Eukaryota</taxon>
        <taxon>Fungi</taxon>
        <taxon>Dikarya</taxon>
        <taxon>Basidiomycota</taxon>
        <taxon>Agaricomycotina</taxon>
        <taxon>Agaricomycetes</taxon>
        <taxon>Polyporales</taxon>
        <taxon>Meruliaceae</taxon>
        <taxon>Phlebia</taxon>
    </lineage>
</organism>
<name>A0ACC1TF49_9APHY</name>
<gene>
    <name evidence="1" type="ORF">NM688_g34</name>
</gene>
<dbReference type="Proteomes" id="UP001148662">
    <property type="component" value="Unassembled WGS sequence"/>
</dbReference>
<dbReference type="EMBL" id="JANHOG010000003">
    <property type="protein sequence ID" value="KAJ3559924.1"/>
    <property type="molecule type" value="Genomic_DNA"/>
</dbReference>
<evidence type="ECO:0000313" key="1">
    <source>
        <dbReference type="EMBL" id="KAJ3559924.1"/>
    </source>
</evidence>
<accession>A0ACC1TF49</accession>